<proteinExistence type="predicted"/>
<evidence type="ECO:0000313" key="1">
    <source>
        <dbReference type="EMBL" id="ACG62355.1"/>
    </source>
</evidence>
<reference evidence="1 2" key="1">
    <citation type="journal article" date="2008" name="PLoS ONE">
        <title>Genome sequence of a lancefield group C Streptococcus zooepidemicus strain causing epidemic nephritis: new information about an old disease.</title>
        <authorList>
            <person name="Beres S.B."/>
            <person name="Sesso R."/>
            <person name="Pinto S.W.L."/>
            <person name="Hoe N.P."/>
            <person name="Porcella S.F."/>
            <person name="Deleo F.R."/>
            <person name="Musser J.M."/>
        </authorList>
    </citation>
    <scope>NUCLEOTIDE SEQUENCE [LARGE SCALE GENOMIC DNA]</scope>
    <source>
        <strain evidence="1 2">MGCS10565</strain>
    </source>
</reference>
<evidence type="ECO:0000313" key="2">
    <source>
        <dbReference type="Proteomes" id="UP000001873"/>
    </source>
</evidence>
<dbReference type="EMBL" id="CP001129">
    <property type="protein sequence ID" value="ACG62355.1"/>
    <property type="molecule type" value="Genomic_DNA"/>
</dbReference>
<dbReference type="Proteomes" id="UP000001873">
    <property type="component" value="Chromosome"/>
</dbReference>
<organism evidence="1 2">
    <name type="scientific">Streptococcus equi subsp. zooepidemicus (strain MGCS10565)</name>
    <dbReference type="NCBI Taxonomy" id="552526"/>
    <lineage>
        <taxon>Bacteria</taxon>
        <taxon>Bacillati</taxon>
        <taxon>Bacillota</taxon>
        <taxon>Bacilli</taxon>
        <taxon>Lactobacillales</taxon>
        <taxon>Streptococcaceae</taxon>
        <taxon>Streptococcus</taxon>
    </lineage>
</organism>
<dbReference type="HOGENOM" id="CLU_3205651_0_0_9"/>
<sequence>MLFDNGTGVIYRFSYNFSVSGIMENSFPTVPSVFLIFLAIDASPK</sequence>
<accession>B4U2Y8</accession>
<dbReference type="KEGG" id="sez:Sez_1001"/>
<name>B4U2Y8_STREM</name>
<gene>
    <name evidence="1" type="ordered locus">Sez_1001</name>
</gene>
<dbReference type="AlphaFoldDB" id="B4U2Y8"/>
<protein>
    <submittedName>
        <fullName evidence="1">Uncharacterized protein</fullName>
    </submittedName>
</protein>